<dbReference type="SUPFAM" id="SSF53955">
    <property type="entry name" value="Lysozyme-like"/>
    <property type="match status" value="1"/>
</dbReference>
<evidence type="ECO:0000259" key="1">
    <source>
        <dbReference type="Pfam" id="PF01471"/>
    </source>
</evidence>
<dbReference type="EMBL" id="JACIIX010000004">
    <property type="protein sequence ID" value="MBB6210018.1"/>
    <property type="molecule type" value="Genomic_DNA"/>
</dbReference>
<dbReference type="Proteomes" id="UP000544872">
    <property type="component" value="Unassembled WGS sequence"/>
</dbReference>
<dbReference type="RefSeq" id="WP_260402384.1">
    <property type="nucleotide sequence ID" value="NZ_JACIIX010000004.1"/>
</dbReference>
<dbReference type="InterPro" id="IPR036366">
    <property type="entry name" value="PGBDSf"/>
</dbReference>
<evidence type="ECO:0000313" key="4">
    <source>
        <dbReference type="Proteomes" id="UP000544872"/>
    </source>
</evidence>
<dbReference type="Pfam" id="PF13406">
    <property type="entry name" value="SLT_2"/>
    <property type="match status" value="1"/>
</dbReference>
<dbReference type="CDD" id="cd13399">
    <property type="entry name" value="Slt35-like"/>
    <property type="match status" value="1"/>
</dbReference>
<dbReference type="PANTHER" id="PTHR30163">
    <property type="entry name" value="MEMBRANE-BOUND LYTIC MUREIN TRANSGLYCOSYLASE B"/>
    <property type="match status" value="1"/>
</dbReference>
<dbReference type="Gene3D" id="1.10.8.350">
    <property type="entry name" value="Bacterial muramidase"/>
    <property type="match status" value="1"/>
</dbReference>
<reference evidence="3 4" key="1">
    <citation type="submission" date="2020-08" db="EMBL/GenBank/DDBJ databases">
        <title>Genomic Encyclopedia of Type Strains, Phase IV (KMG-IV): sequencing the most valuable type-strain genomes for metagenomic binning, comparative biology and taxonomic classification.</title>
        <authorList>
            <person name="Goeker M."/>
        </authorList>
    </citation>
    <scope>NUCLEOTIDE SEQUENCE [LARGE SCALE GENOMIC DNA]</scope>
    <source>
        <strain evidence="3 4">DSM 11590</strain>
    </source>
</reference>
<accession>A0A7X0DLH2</accession>
<evidence type="ECO:0000313" key="3">
    <source>
        <dbReference type="EMBL" id="MBB6210018.1"/>
    </source>
</evidence>
<dbReference type="GO" id="GO:0008933">
    <property type="term" value="F:peptidoglycan lytic transglycosylase activity"/>
    <property type="evidence" value="ECO:0007669"/>
    <property type="project" value="TreeGrafter"/>
</dbReference>
<dbReference type="AlphaFoldDB" id="A0A7X0DLH2"/>
<evidence type="ECO:0000259" key="2">
    <source>
        <dbReference type="Pfam" id="PF13406"/>
    </source>
</evidence>
<feature type="domain" description="Peptidoglycan binding-like" evidence="1">
    <location>
        <begin position="393"/>
        <end position="447"/>
    </location>
</feature>
<dbReference type="Gene3D" id="1.10.530.10">
    <property type="match status" value="1"/>
</dbReference>
<organism evidence="3 4">
    <name type="scientific">Novispirillum itersonii</name>
    <name type="common">Aquaspirillum itersonii</name>
    <dbReference type="NCBI Taxonomy" id="189"/>
    <lineage>
        <taxon>Bacteria</taxon>
        <taxon>Pseudomonadati</taxon>
        <taxon>Pseudomonadota</taxon>
        <taxon>Alphaproteobacteria</taxon>
        <taxon>Rhodospirillales</taxon>
        <taxon>Novispirillaceae</taxon>
        <taxon>Novispirillum</taxon>
    </lineage>
</organism>
<sequence length="453" mass="47842">MTVLYGAGRMISHKVPGVSPIWKNAALACGVVALLSGCAANGRETPKAAASGTVPPAATAVAPAAAAGQSAPAERQDLSFAEWKAQLRAEALSKGISAQTLDRALPGLTFQPRVLELDRTQPELAQTVWTYLRRAVSDQRISQGRALLQKHKTLLTRIEGQYGVPAPVLVAFWGMETNYGSNFGGFSVLSALATLAYDTRRSAFFRKELFDALAIVQAGHITPDKMVGSWAGAMGNMQFMPSTFKAYAVDGDGDGKIDIWNSLPDAFASAAHYLSSVGWKAGETWGQQVSLAPGFNPALADSEIRRSLTEWQAAGVRPLIAGQAAAPSANLGLSLPAGLDGPAFLTGSNFRTIMVWNRSALYALAVGSIADQLTGGPAIRLEGYPEKRALSRTETLELQDLLGRLGYDVGAPDGVFGARSRAALKAFQGAQGRPADAYPDDEELAALRRAAGR</sequence>
<dbReference type="Gene3D" id="1.10.101.10">
    <property type="entry name" value="PGBD-like superfamily/PGBD"/>
    <property type="match status" value="1"/>
</dbReference>
<dbReference type="InterPro" id="IPR031304">
    <property type="entry name" value="SLT_2"/>
</dbReference>
<dbReference type="FunFam" id="1.10.8.350:FF:000001">
    <property type="entry name" value="Lytic murein transglycosylase B"/>
    <property type="match status" value="1"/>
</dbReference>
<keyword evidence="4" id="KW-1185">Reference proteome</keyword>
<dbReference type="InterPro" id="IPR011970">
    <property type="entry name" value="MltB_2"/>
</dbReference>
<comment type="caution">
    <text evidence="3">The sequence shown here is derived from an EMBL/GenBank/DDBJ whole genome shotgun (WGS) entry which is preliminary data.</text>
</comment>
<feature type="domain" description="Transglycosylase SLT" evidence="2">
    <location>
        <begin position="79"/>
        <end position="371"/>
    </location>
</feature>
<gene>
    <name evidence="3" type="ORF">FHS48_001428</name>
</gene>
<proteinExistence type="predicted"/>
<dbReference type="PANTHER" id="PTHR30163:SF8">
    <property type="entry name" value="LYTIC MUREIN TRANSGLYCOSYLASE"/>
    <property type="match status" value="1"/>
</dbReference>
<dbReference type="InterPro" id="IPR023346">
    <property type="entry name" value="Lysozyme-like_dom_sf"/>
</dbReference>
<dbReference type="InterPro" id="IPR043426">
    <property type="entry name" value="MltB-like"/>
</dbReference>
<name>A0A7X0DLH2_NOVIT</name>
<dbReference type="NCBIfam" id="TIGR02283">
    <property type="entry name" value="MltB_2"/>
    <property type="match status" value="1"/>
</dbReference>
<dbReference type="GO" id="GO:0009253">
    <property type="term" value="P:peptidoglycan catabolic process"/>
    <property type="evidence" value="ECO:0007669"/>
    <property type="project" value="TreeGrafter"/>
</dbReference>
<dbReference type="InterPro" id="IPR036365">
    <property type="entry name" value="PGBD-like_sf"/>
</dbReference>
<dbReference type="Pfam" id="PF01471">
    <property type="entry name" value="PG_binding_1"/>
    <property type="match status" value="1"/>
</dbReference>
<protein>
    <submittedName>
        <fullName evidence="3">Membrane-bound lytic murein transglycosylase B</fullName>
    </submittedName>
</protein>
<dbReference type="SUPFAM" id="SSF47090">
    <property type="entry name" value="PGBD-like"/>
    <property type="match status" value="1"/>
</dbReference>
<dbReference type="InterPro" id="IPR002477">
    <property type="entry name" value="Peptidoglycan-bd-like"/>
</dbReference>